<keyword evidence="3" id="KW-0645">Protease</keyword>
<evidence type="ECO:0000313" key="4">
    <source>
        <dbReference type="Proteomes" id="UP000244978"/>
    </source>
</evidence>
<evidence type="ECO:0000256" key="1">
    <source>
        <dbReference type="SAM" id="Phobius"/>
    </source>
</evidence>
<feature type="domain" description="CAAX prenyl protease 2/Lysostaphin resistance protein A-like" evidence="2">
    <location>
        <begin position="151"/>
        <end position="238"/>
    </location>
</feature>
<dbReference type="EMBL" id="QEEX01000001">
    <property type="protein sequence ID" value="PWB97251.1"/>
    <property type="molecule type" value="Genomic_DNA"/>
</dbReference>
<gene>
    <name evidence="3" type="ORF">DF220_04960</name>
</gene>
<keyword evidence="1" id="KW-0812">Transmembrane</keyword>
<sequence>MLTPGQPHVHIVLAVALALLLAGLTLRAVRKDRREYGRFKRYRSTVRRQATFRKWLIESFLVFGGASVVILALTWQFIPLMLADVETWAATRWWRDLMLAGGMTASVIVWAAGAAIAIGAVGAIWLARASDEVPAIGDISAILPRNRQELRWGAALSINAGVVEELMFRLALPTLIFGITGSALIAVGASIVIFGALHLYQGVAGVIGSMLIGLVLMVLYLASGSIVLAIAVHAAIDLRSLVLIPMVVFGVHRKPGRRTSAVPPSPVLPS</sequence>
<keyword evidence="3" id="KW-0482">Metalloprotease</keyword>
<dbReference type="GO" id="GO:0006508">
    <property type="term" value="P:proteolysis"/>
    <property type="evidence" value="ECO:0007669"/>
    <property type="project" value="UniProtKB-KW"/>
</dbReference>
<proteinExistence type="predicted"/>
<reference evidence="4" key="1">
    <citation type="submission" date="2018-04" db="EMBL/GenBank/DDBJ databases">
        <authorList>
            <person name="Liu S."/>
            <person name="Wang Z."/>
            <person name="Li J."/>
        </authorList>
    </citation>
    <scope>NUCLEOTIDE SEQUENCE [LARGE SCALE GENOMIC DNA]</scope>
    <source>
        <strain evidence="4">S1194</strain>
    </source>
</reference>
<feature type="transmembrane region" description="Helical" evidence="1">
    <location>
        <begin position="206"/>
        <end position="236"/>
    </location>
</feature>
<keyword evidence="1" id="KW-1133">Transmembrane helix</keyword>
<evidence type="ECO:0000313" key="3">
    <source>
        <dbReference type="EMBL" id="PWB97251.1"/>
    </source>
</evidence>
<comment type="caution">
    <text evidence="3">The sequence shown here is derived from an EMBL/GenBank/DDBJ whole genome shotgun (WGS) entry which is preliminary data.</text>
</comment>
<dbReference type="GO" id="GO:0004175">
    <property type="term" value="F:endopeptidase activity"/>
    <property type="evidence" value="ECO:0007669"/>
    <property type="project" value="UniProtKB-ARBA"/>
</dbReference>
<protein>
    <submittedName>
        <fullName evidence="3">CPBP family intramembrane metalloprotease domain-containing protein</fullName>
    </submittedName>
</protein>
<keyword evidence="1" id="KW-0472">Membrane</keyword>
<feature type="transmembrane region" description="Helical" evidence="1">
    <location>
        <begin position="98"/>
        <end position="126"/>
    </location>
</feature>
<feature type="transmembrane region" description="Helical" evidence="1">
    <location>
        <begin position="175"/>
        <end position="200"/>
    </location>
</feature>
<keyword evidence="3" id="KW-0378">Hydrolase</keyword>
<dbReference type="AlphaFoldDB" id="A0A2U1T047"/>
<keyword evidence="4" id="KW-1185">Reference proteome</keyword>
<accession>A0A2U1T047</accession>
<feature type="transmembrane region" description="Helical" evidence="1">
    <location>
        <begin position="12"/>
        <end position="29"/>
    </location>
</feature>
<dbReference type="RefSeq" id="WP_108997247.1">
    <property type="nucleotide sequence ID" value="NZ_QEEX01000001.1"/>
</dbReference>
<evidence type="ECO:0000259" key="2">
    <source>
        <dbReference type="Pfam" id="PF02517"/>
    </source>
</evidence>
<dbReference type="GO" id="GO:0080120">
    <property type="term" value="P:CAAX-box protein maturation"/>
    <property type="evidence" value="ECO:0007669"/>
    <property type="project" value="UniProtKB-ARBA"/>
</dbReference>
<dbReference type="Pfam" id="PF02517">
    <property type="entry name" value="Rce1-like"/>
    <property type="match status" value="1"/>
</dbReference>
<organism evidence="3 4">
    <name type="scientific">Homoserinimonas hongtaonis</name>
    <dbReference type="NCBI Taxonomy" id="2079791"/>
    <lineage>
        <taxon>Bacteria</taxon>
        <taxon>Bacillati</taxon>
        <taxon>Actinomycetota</taxon>
        <taxon>Actinomycetes</taxon>
        <taxon>Micrococcales</taxon>
        <taxon>Microbacteriaceae</taxon>
        <taxon>Homoserinimonas</taxon>
    </lineage>
</organism>
<name>A0A2U1T047_9MICO</name>
<feature type="transmembrane region" description="Helical" evidence="1">
    <location>
        <begin position="55"/>
        <end position="78"/>
    </location>
</feature>
<dbReference type="GO" id="GO:0008237">
    <property type="term" value="F:metallopeptidase activity"/>
    <property type="evidence" value="ECO:0007669"/>
    <property type="project" value="UniProtKB-KW"/>
</dbReference>
<dbReference type="InterPro" id="IPR003675">
    <property type="entry name" value="Rce1/LyrA-like_dom"/>
</dbReference>
<dbReference type="Proteomes" id="UP000244978">
    <property type="component" value="Unassembled WGS sequence"/>
</dbReference>